<evidence type="ECO:0000256" key="1">
    <source>
        <dbReference type="ARBA" id="ARBA00022723"/>
    </source>
</evidence>
<dbReference type="InterPro" id="IPR019546">
    <property type="entry name" value="TAT_signal_bac_arc"/>
</dbReference>
<reference evidence="5 6" key="1">
    <citation type="submission" date="2019-01" db="EMBL/GenBank/DDBJ databases">
        <title>Senegalimassilia sp. nov. KGMB04484 isolated human feces.</title>
        <authorList>
            <person name="Han K.-I."/>
            <person name="Kim J.-S."/>
            <person name="Lee K.C."/>
            <person name="Suh M.K."/>
            <person name="Eom M.K."/>
            <person name="Lee J.H."/>
            <person name="Park S.-H."/>
            <person name="Kang S.W."/>
            <person name="Park J.-E."/>
            <person name="Oh B.S."/>
            <person name="Yu S.Y."/>
            <person name="Choi S.-H."/>
            <person name="Lee D.H."/>
            <person name="Yoon H."/>
            <person name="Kim B.-Y."/>
            <person name="Lee J.H."/>
            <person name="Lee J.-S."/>
        </authorList>
    </citation>
    <scope>NUCLEOTIDE SEQUENCE [LARGE SCALE GENOMIC DNA]</scope>
    <source>
        <strain evidence="5 6">KGMB04484</strain>
    </source>
</reference>
<dbReference type="Pfam" id="PF12838">
    <property type="entry name" value="Fer4_7"/>
    <property type="match status" value="1"/>
</dbReference>
<keyword evidence="1" id="KW-0479">Metal-binding</keyword>
<dbReference type="PROSITE" id="PS51379">
    <property type="entry name" value="4FE4S_FER_2"/>
    <property type="match status" value="4"/>
</dbReference>
<feature type="domain" description="4Fe-4S ferredoxin-type" evidence="4">
    <location>
        <begin position="98"/>
        <end position="130"/>
    </location>
</feature>
<dbReference type="CDD" id="cd16373">
    <property type="entry name" value="DMSOR_beta_like"/>
    <property type="match status" value="1"/>
</dbReference>
<organism evidence="5 6">
    <name type="scientific">Senegalimassilia faecalis</name>
    <dbReference type="NCBI Taxonomy" id="2509433"/>
    <lineage>
        <taxon>Bacteria</taxon>
        <taxon>Bacillati</taxon>
        <taxon>Actinomycetota</taxon>
        <taxon>Coriobacteriia</taxon>
        <taxon>Coriobacteriales</taxon>
        <taxon>Coriobacteriaceae</taxon>
        <taxon>Senegalimassilia</taxon>
    </lineage>
</organism>
<dbReference type="Proteomes" id="UP000293345">
    <property type="component" value="Unassembled WGS sequence"/>
</dbReference>
<dbReference type="PROSITE" id="PS00198">
    <property type="entry name" value="4FE4S_FER_1"/>
    <property type="match status" value="1"/>
</dbReference>
<dbReference type="GO" id="GO:0046872">
    <property type="term" value="F:metal ion binding"/>
    <property type="evidence" value="ECO:0007669"/>
    <property type="project" value="UniProtKB-KW"/>
</dbReference>
<proteinExistence type="predicted"/>
<protein>
    <submittedName>
        <fullName evidence="5">4Fe-4S dicluster domain-containing protein</fullName>
    </submittedName>
</protein>
<evidence type="ECO:0000259" key="4">
    <source>
        <dbReference type="PROSITE" id="PS51379"/>
    </source>
</evidence>
<keyword evidence="3" id="KW-0411">Iron-sulfur</keyword>
<dbReference type="OrthoDB" id="3172733at2"/>
<dbReference type="NCBIfam" id="TIGR01409">
    <property type="entry name" value="TAT_signal_seq"/>
    <property type="match status" value="1"/>
</dbReference>
<dbReference type="InterPro" id="IPR017896">
    <property type="entry name" value="4Fe4S_Fe-S-bd"/>
</dbReference>
<sequence length="225" mass="23232">MRREPAHSADDSASFSEGGRGRVTRRAFIGLCAATAACAAVGGAGKAFAGQGDLLRPPGGQDEALLHAACLKCDRCRSVCPTGCVSVATVDDGFLQARTPKLNFHRGYCDFCGKCQEVCATGALGAFDPACDKIGVAVVQRDRCLAYTLGCENCKDSCAFGALTFDGDRRPVIDAQLCNGCGACECACTALVYGTFSGGTRRGIVVESVSAYEAIGSTLVDGEGR</sequence>
<dbReference type="InterPro" id="IPR006311">
    <property type="entry name" value="TAT_signal"/>
</dbReference>
<dbReference type="AlphaFoldDB" id="A0A4Q2JXA0"/>
<evidence type="ECO:0000256" key="3">
    <source>
        <dbReference type="ARBA" id="ARBA00023014"/>
    </source>
</evidence>
<comment type="caution">
    <text evidence="5">The sequence shown here is derived from an EMBL/GenBank/DDBJ whole genome shotgun (WGS) entry which is preliminary data.</text>
</comment>
<dbReference type="PANTHER" id="PTHR43122:SF1">
    <property type="entry name" value="IRON-SULFUR-BINDING PROTEIN"/>
    <property type="match status" value="1"/>
</dbReference>
<dbReference type="GO" id="GO:0051536">
    <property type="term" value="F:iron-sulfur cluster binding"/>
    <property type="evidence" value="ECO:0007669"/>
    <property type="project" value="UniProtKB-KW"/>
</dbReference>
<dbReference type="RefSeq" id="WP_118351045.1">
    <property type="nucleotide sequence ID" value="NZ_SDPW01000001.1"/>
</dbReference>
<dbReference type="InterPro" id="IPR017900">
    <property type="entry name" value="4Fe4S_Fe_S_CS"/>
</dbReference>
<accession>A0A4Q2JXA0</accession>
<dbReference type="PANTHER" id="PTHR43122">
    <property type="entry name" value="FERREDOXIN SUBUNIT OF PYRUVATE:FLAVODOXIN OXIDOREDUCTASE-RELATED"/>
    <property type="match status" value="1"/>
</dbReference>
<feature type="domain" description="4Fe-4S ferredoxin-type" evidence="4">
    <location>
        <begin position="169"/>
        <end position="199"/>
    </location>
</feature>
<dbReference type="EMBL" id="SDPW01000001">
    <property type="protein sequence ID" value="RXZ53685.1"/>
    <property type="molecule type" value="Genomic_DNA"/>
</dbReference>
<keyword evidence="6" id="KW-1185">Reference proteome</keyword>
<evidence type="ECO:0000313" key="6">
    <source>
        <dbReference type="Proteomes" id="UP000293345"/>
    </source>
</evidence>
<keyword evidence="2" id="KW-0408">Iron</keyword>
<evidence type="ECO:0000256" key="2">
    <source>
        <dbReference type="ARBA" id="ARBA00023004"/>
    </source>
</evidence>
<feature type="domain" description="4Fe-4S ferredoxin-type" evidence="4">
    <location>
        <begin position="135"/>
        <end position="168"/>
    </location>
</feature>
<dbReference type="Gene3D" id="3.30.70.20">
    <property type="match status" value="2"/>
</dbReference>
<dbReference type="PROSITE" id="PS51318">
    <property type="entry name" value="TAT"/>
    <property type="match status" value="1"/>
</dbReference>
<name>A0A4Q2JXA0_9ACTN</name>
<feature type="domain" description="4Fe-4S ferredoxin-type" evidence="4">
    <location>
        <begin position="61"/>
        <end position="90"/>
    </location>
</feature>
<gene>
    <name evidence="5" type="ORF">ET524_03640</name>
</gene>
<dbReference type="SUPFAM" id="SSF54862">
    <property type="entry name" value="4Fe-4S ferredoxins"/>
    <property type="match status" value="1"/>
</dbReference>
<evidence type="ECO:0000313" key="5">
    <source>
        <dbReference type="EMBL" id="RXZ53685.1"/>
    </source>
</evidence>